<dbReference type="OrthoDB" id="1925209at2759"/>
<feature type="non-terminal residue" evidence="1">
    <location>
        <position position="1"/>
    </location>
</feature>
<organism evidence="1 2">
    <name type="scientific">Mucuna pruriens</name>
    <name type="common">Velvet bean</name>
    <name type="synonym">Dolichos pruriens</name>
    <dbReference type="NCBI Taxonomy" id="157652"/>
    <lineage>
        <taxon>Eukaryota</taxon>
        <taxon>Viridiplantae</taxon>
        <taxon>Streptophyta</taxon>
        <taxon>Embryophyta</taxon>
        <taxon>Tracheophyta</taxon>
        <taxon>Spermatophyta</taxon>
        <taxon>Magnoliopsida</taxon>
        <taxon>eudicotyledons</taxon>
        <taxon>Gunneridae</taxon>
        <taxon>Pentapetalae</taxon>
        <taxon>rosids</taxon>
        <taxon>fabids</taxon>
        <taxon>Fabales</taxon>
        <taxon>Fabaceae</taxon>
        <taxon>Papilionoideae</taxon>
        <taxon>50 kb inversion clade</taxon>
        <taxon>NPAAA clade</taxon>
        <taxon>indigoferoid/millettioid clade</taxon>
        <taxon>Phaseoleae</taxon>
        <taxon>Mucuna</taxon>
    </lineage>
</organism>
<gene>
    <name evidence="1" type="ORF">CR513_25067</name>
</gene>
<dbReference type="Proteomes" id="UP000257109">
    <property type="component" value="Unassembled WGS sequence"/>
</dbReference>
<reference evidence="1" key="1">
    <citation type="submission" date="2018-05" db="EMBL/GenBank/DDBJ databases">
        <title>Draft genome of Mucuna pruriens seed.</title>
        <authorList>
            <person name="Nnadi N.E."/>
            <person name="Vos R."/>
            <person name="Hasami M.H."/>
            <person name="Devisetty U.K."/>
            <person name="Aguiy J.C."/>
        </authorList>
    </citation>
    <scope>NUCLEOTIDE SEQUENCE [LARGE SCALE GENOMIC DNA]</scope>
    <source>
        <strain evidence="1">JCA_2017</strain>
    </source>
</reference>
<comment type="caution">
    <text evidence="1">The sequence shown here is derived from an EMBL/GenBank/DDBJ whole genome shotgun (WGS) entry which is preliminary data.</text>
</comment>
<keyword evidence="2" id="KW-1185">Reference proteome</keyword>
<sequence>MKKIIKTRPNETVVPVDQFGTIFAVDNPVMLSSSPISTLVGWTQGMLEVLAHDAANVYVIVFTPVAASWRSKALLTSVRVTKRCLSNYPLYSSLDYNFETILTKNFGFNGCL</sequence>
<accession>A0A371GQA0</accession>
<proteinExistence type="predicted"/>
<protein>
    <submittedName>
        <fullName evidence="1">Uncharacterized protein</fullName>
    </submittedName>
</protein>
<evidence type="ECO:0000313" key="1">
    <source>
        <dbReference type="EMBL" id="RDX92765.1"/>
    </source>
</evidence>
<dbReference type="EMBL" id="QJKJ01004788">
    <property type="protein sequence ID" value="RDX92765.1"/>
    <property type="molecule type" value="Genomic_DNA"/>
</dbReference>
<dbReference type="AlphaFoldDB" id="A0A371GQA0"/>
<evidence type="ECO:0000313" key="2">
    <source>
        <dbReference type="Proteomes" id="UP000257109"/>
    </source>
</evidence>
<name>A0A371GQA0_MUCPR</name>